<dbReference type="AlphaFoldDB" id="B4S3J3"/>
<feature type="transmembrane region" description="Helical" evidence="6">
    <location>
        <begin position="190"/>
        <end position="208"/>
    </location>
</feature>
<dbReference type="GO" id="GO:0016020">
    <property type="term" value="C:membrane"/>
    <property type="evidence" value="ECO:0007669"/>
    <property type="project" value="UniProtKB-SubCell"/>
</dbReference>
<evidence type="ECO:0000313" key="8">
    <source>
        <dbReference type="Proteomes" id="UP000002725"/>
    </source>
</evidence>
<keyword evidence="4 6" id="KW-0472">Membrane</keyword>
<feature type="region of interest" description="Disordered" evidence="5">
    <location>
        <begin position="360"/>
        <end position="385"/>
    </location>
</feature>
<dbReference type="HOGENOM" id="CLU_055991_0_0_10"/>
<dbReference type="NCBIfam" id="TIGR02783">
    <property type="entry name" value="TrbL_P"/>
    <property type="match status" value="1"/>
</dbReference>
<feature type="region of interest" description="Disordered" evidence="5">
    <location>
        <begin position="390"/>
        <end position="409"/>
    </location>
</feature>
<feature type="transmembrane region" description="Helical" evidence="6">
    <location>
        <begin position="30"/>
        <end position="50"/>
    </location>
</feature>
<dbReference type="eggNOG" id="COG3846">
    <property type="taxonomic scope" value="Bacteria"/>
</dbReference>
<evidence type="ECO:0000256" key="2">
    <source>
        <dbReference type="ARBA" id="ARBA00022692"/>
    </source>
</evidence>
<evidence type="ECO:0000256" key="6">
    <source>
        <dbReference type="SAM" id="Phobius"/>
    </source>
</evidence>
<organism evidence="7 8">
    <name type="scientific">Prosthecochloris aestuarii (strain DSM 271 / SK 413)</name>
    <dbReference type="NCBI Taxonomy" id="290512"/>
    <lineage>
        <taxon>Bacteria</taxon>
        <taxon>Pseudomonadati</taxon>
        <taxon>Chlorobiota</taxon>
        <taxon>Chlorobiia</taxon>
        <taxon>Chlorobiales</taxon>
        <taxon>Chlorobiaceae</taxon>
        <taxon>Prosthecochloris</taxon>
    </lineage>
</organism>
<comment type="subcellular location">
    <subcellularLocation>
        <location evidence="1">Membrane</location>
        <topology evidence="1">Multi-pass membrane protein</topology>
    </subcellularLocation>
</comment>
<gene>
    <name evidence="7" type="ordered locus">Paes_1714</name>
</gene>
<dbReference type="InterPro" id="IPR014150">
    <property type="entry name" value="Conjugal_tfr_TrbL"/>
</dbReference>
<evidence type="ECO:0000256" key="4">
    <source>
        <dbReference type="ARBA" id="ARBA00023136"/>
    </source>
</evidence>
<dbReference type="EMBL" id="CP001108">
    <property type="protein sequence ID" value="ACF46732.1"/>
    <property type="molecule type" value="Genomic_DNA"/>
</dbReference>
<name>B4S3J3_PROA2</name>
<feature type="transmembrane region" description="Helical" evidence="6">
    <location>
        <begin position="131"/>
        <end position="156"/>
    </location>
</feature>
<accession>B4S3J3</accession>
<sequence>MHPGILTDTLNHFLDAFTASWGYLQPSINWLIGILLSIEILLLGLWWALSGGEQLVNVMKKLLFLGFWMWLVTGFPYISHAFVSSLIEAGKIAGNSTGDGPSLFNPSKILWYGIDITKPLGAQLKKSGFNLVNAFVIALAYLLIIIAYMIIAWQVFFAVLEYYLLMAVVSILLPFGFVEKTRFLAEKAISAVISSGIKLMVLAFILSVGEPIIKGFDLPEGLWSFEEIWSILLVSGGIAFLAWNAPNVASGLLSGSPSLSANSAASQAGQAAMVAGAAVSAGVAATGAAASVAGGAVKMASAATTGADIAGGAAAMGGAGPIGTAAARLKGGAEAVGKGVWNRTGGKVADFMKQHAAEGSKEGYVNTGGKLPKSSKSSEGPAWASAMIQSLQNARQESSRSAKGNGDNL</sequence>
<dbReference type="STRING" id="290512.Paes_1714"/>
<evidence type="ECO:0000256" key="5">
    <source>
        <dbReference type="SAM" id="MobiDB-lite"/>
    </source>
</evidence>
<keyword evidence="8" id="KW-1185">Reference proteome</keyword>
<dbReference type="RefSeq" id="WP_012506265.1">
    <property type="nucleotide sequence ID" value="NC_011059.1"/>
</dbReference>
<keyword evidence="2 6" id="KW-0812">Transmembrane</keyword>
<evidence type="ECO:0000256" key="3">
    <source>
        <dbReference type="ARBA" id="ARBA00022989"/>
    </source>
</evidence>
<dbReference type="GO" id="GO:0030255">
    <property type="term" value="P:protein secretion by the type IV secretion system"/>
    <property type="evidence" value="ECO:0007669"/>
    <property type="project" value="InterPro"/>
</dbReference>
<reference evidence="7" key="1">
    <citation type="submission" date="2008-06" db="EMBL/GenBank/DDBJ databases">
        <title>Complete sequence of chromosome of Prosthecochloris aestuarii DSM 271.</title>
        <authorList>
            <consortium name="US DOE Joint Genome Institute"/>
            <person name="Lucas S."/>
            <person name="Copeland A."/>
            <person name="Lapidus A."/>
            <person name="Glavina del Rio T."/>
            <person name="Dalin E."/>
            <person name="Tice H."/>
            <person name="Bruce D."/>
            <person name="Goodwin L."/>
            <person name="Pitluck S."/>
            <person name="Schmutz J."/>
            <person name="Larimer F."/>
            <person name="Land M."/>
            <person name="Hauser L."/>
            <person name="Kyrpides N."/>
            <person name="Anderson I."/>
            <person name="Liu Z."/>
            <person name="Li T."/>
            <person name="Zhao F."/>
            <person name="Overmann J."/>
            <person name="Bryant D.A."/>
            <person name="Richardson P."/>
        </authorList>
    </citation>
    <scope>NUCLEOTIDE SEQUENCE [LARGE SCALE GENOMIC DNA]</scope>
    <source>
        <strain evidence="7">DSM 271</strain>
    </source>
</reference>
<dbReference type="Proteomes" id="UP000002725">
    <property type="component" value="Chromosome"/>
</dbReference>
<evidence type="ECO:0000256" key="1">
    <source>
        <dbReference type="ARBA" id="ARBA00004141"/>
    </source>
</evidence>
<dbReference type="InterPro" id="IPR007688">
    <property type="entry name" value="Conjugal_tfr_TrbL/VirB6"/>
</dbReference>
<proteinExistence type="predicted"/>
<dbReference type="Pfam" id="PF04610">
    <property type="entry name" value="TrbL"/>
    <property type="match status" value="1"/>
</dbReference>
<dbReference type="KEGG" id="paa:Paes_1714"/>
<evidence type="ECO:0000313" key="7">
    <source>
        <dbReference type="EMBL" id="ACF46732.1"/>
    </source>
</evidence>
<feature type="transmembrane region" description="Helical" evidence="6">
    <location>
        <begin position="162"/>
        <end position="178"/>
    </location>
</feature>
<protein>
    <submittedName>
        <fullName evidence="7">P-type conjugative transfer protein TrbL</fullName>
    </submittedName>
</protein>
<keyword evidence="3 6" id="KW-1133">Transmembrane helix</keyword>
<feature type="transmembrane region" description="Helical" evidence="6">
    <location>
        <begin position="62"/>
        <end position="83"/>
    </location>
</feature>
<feature type="transmembrane region" description="Helical" evidence="6">
    <location>
        <begin position="228"/>
        <end position="245"/>
    </location>
</feature>